<feature type="compositionally biased region" description="Basic and acidic residues" evidence="1">
    <location>
        <begin position="111"/>
        <end position="121"/>
    </location>
</feature>
<accession>A0ABP0CHV4</accession>
<keyword evidence="3" id="KW-1185">Reference proteome</keyword>
<evidence type="ECO:0000256" key="1">
    <source>
        <dbReference type="SAM" id="MobiDB-lite"/>
    </source>
</evidence>
<proteinExistence type="predicted"/>
<protein>
    <submittedName>
        <fullName evidence="2">Uncharacterized protein</fullName>
    </submittedName>
</protein>
<dbReference type="Proteomes" id="UP001642482">
    <property type="component" value="Unassembled WGS sequence"/>
</dbReference>
<comment type="caution">
    <text evidence="2">The sequence shown here is derived from an EMBL/GenBank/DDBJ whole genome shotgun (WGS) entry which is preliminary data.</text>
</comment>
<dbReference type="EMBL" id="CAWUHD010000104">
    <property type="protein sequence ID" value="CAK7231672.1"/>
    <property type="molecule type" value="Genomic_DNA"/>
</dbReference>
<feature type="region of interest" description="Disordered" evidence="1">
    <location>
        <begin position="96"/>
        <end position="138"/>
    </location>
</feature>
<sequence length="406" mass="43995">MSVAFSISKKKENGKKIRSDADVHRLYKSTLLICTKITYYDYATKLDMPPKSKAKTIVTLDSLAEQHDRDCVWAVTLLWQPPCGNLNQTAAASLLRGTSSGSSAGGEDGDDKQNDDPKDGDYVEDTSGRCVSSESQTTHSAVVVSDDIVEDGARRVEMQLPMSPKLVTPAVHLFTPISKEAASDFHQDLFVTIEDADDIGSKAIVLANLDASIDVIDAGRRLAPELLFDLPEDTLRDDSISYDVGIKRPDEDDNTGGPYAGVDCYLEDALVCGEAEEAAAAAKDKIDALEALDDLSSTVGRPPPIYGTNTRRARCEIQGLRHGTQSPGRASIPASINGKMRTQSPSLKVLLETADRQFVGCLIVDAELGRIAQAMGQLDQTVEEDSAEKDVDDALFHNDFRRLQST</sequence>
<feature type="compositionally biased region" description="Polar residues" evidence="1">
    <location>
        <begin position="129"/>
        <end position="138"/>
    </location>
</feature>
<name>A0ABP0CHV4_9PEZI</name>
<evidence type="ECO:0000313" key="2">
    <source>
        <dbReference type="EMBL" id="CAK7231672.1"/>
    </source>
</evidence>
<gene>
    <name evidence="2" type="ORF">SEUCBS140593_008004</name>
</gene>
<organism evidence="2 3">
    <name type="scientific">Sporothrix eucalyptigena</name>
    <dbReference type="NCBI Taxonomy" id="1812306"/>
    <lineage>
        <taxon>Eukaryota</taxon>
        <taxon>Fungi</taxon>
        <taxon>Dikarya</taxon>
        <taxon>Ascomycota</taxon>
        <taxon>Pezizomycotina</taxon>
        <taxon>Sordariomycetes</taxon>
        <taxon>Sordariomycetidae</taxon>
        <taxon>Ophiostomatales</taxon>
        <taxon>Ophiostomataceae</taxon>
        <taxon>Sporothrix</taxon>
    </lineage>
</organism>
<reference evidence="2 3" key="1">
    <citation type="submission" date="2024-01" db="EMBL/GenBank/DDBJ databases">
        <authorList>
            <person name="Allen C."/>
            <person name="Tagirdzhanova G."/>
        </authorList>
    </citation>
    <scope>NUCLEOTIDE SEQUENCE [LARGE SCALE GENOMIC DNA]</scope>
</reference>
<evidence type="ECO:0000313" key="3">
    <source>
        <dbReference type="Proteomes" id="UP001642482"/>
    </source>
</evidence>